<dbReference type="SUPFAM" id="SSF53474">
    <property type="entry name" value="alpha/beta-Hydrolases"/>
    <property type="match status" value="1"/>
</dbReference>
<dbReference type="InterPro" id="IPR029058">
    <property type="entry name" value="AB_hydrolase_fold"/>
</dbReference>
<sequence length="277" mass="30376">MTFNDAHDAPAVVLIHGLWVTPRSWEHWVAHYTAQGFRVLAPAWPGVEGEVEDLRLDPSSMAGIGLEEVVNHYEAIVRNLDRPTVLVGHSFGGTIVQLLLDRGLGAAGVAIDSAAVKGVLPLPLSTLRSTWPVLRSPANRGKAIGLSPRQFHYAFANTLSEEESLAAYDRYHVPGSARVLFQGAFANFNPRAVTRVDFRNDRRAPLLFIAGGADHIVPPKVNRANARLYRKSAALTDYQEFAGRSHLTIGQDGWQEVADYAMGWALNRALLLDKPLT</sequence>
<dbReference type="InterPro" id="IPR000073">
    <property type="entry name" value="AB_hydrolase_1"/>
</dbReference>
<dbReference type="PANTHER" id="PTHR43194:SF2">
    <property type="entry name" value="PEROXISOMAL MEMBRANE PROTEIN LPX1"/>
    <property type="match status" value="1"/>
</dbReference>
<keyword evidence="3" id="KW-1185">Reference proteome</keyword>
<evidence type="ECO:0000259" key="1">
    <source>
        <dbReference type="Pfam" id="PF12697"/>
    </source>
</evidence>
<dbReference type="InterPro" id="IPR050228">
    <property type="entry name" value="Carboxylesterase_BioH"/>
</dbReference>
<feature type="domain" description="AB hydrolase-1" evidence="1">
    <location>
        <begin position="12"/>
        <end position="259"/>
    </location>
</feature>
<dbReference type="Gene3D" id="3.40.50.1820">
    <property type="entry name" value="alpha/beta hydrolase"/>
    <property type="match status" value="1"/>
</dbReference>
<dbReference type="RefSeq" id="WP_311712786.1">
    <property type="nucleotide sequence ID" value="NZ_JAVREZ010000001.1"/>
</dbReference>
<accession>A0ABU2V2M3</accession>
<dbReference type="GO" id="GO:0016787">
    <property type="term" value="F:hydrolase activity"/>
    <property type="evidence" value="ECO:0007669"/>
    <property type="project" value="UniProtKB-KW"/>
</dbReference>
<dbReference type="EMBL" id="JAVREZ010000001">
    <property type="protein sequence ID" value="MDT0479416.1"/>
    <property type="molecule type" value="Genomic_DNA"/>
</dbReference>
<keyword evidence="2" id="KW-0378">Hydrolase</keyword>
<name>A0ABU2V2M3_9ACTN</name>
<proteinExistence type="predicted"/>
<dbReference type="Proteomes" id="UP001183824">
    <property type="component" value="Unassembled WGS sequence"/>
</dbReference>
<protein>
    <submittedName>
        <fullName evidence="2">Alpha/beta hydrolase</fullName>
    </submittedName>
</protein>
<comment type="caution">
    <text evidence="2">The sequence shown here is derived from an EMBL/GenBank/DDBJ whole genome shotgun (WGS) entry which is preliminary data.</text>
</comment>
<dbReference type="PANTHER" id="PTHR43194">
    <property type="entry name" value="HYDROLASE ALPHA/BETA FOLD FAMILY"/>
    <property type="match status" value="1"/>
</dbReference>
<evidence type="ECO:0000313" key="2">
    <source>
        <dbReference type="EMBL" id="MDT0479416.1"/>
    </source>
</evidence>
<evidence type="ECO:0000313" key="3">
    <source>
        <dbReference type="Proteomes" id="UP001183824"/>
    </source>
</evidence>
<dbReference type="Pfam" id="PF12697">
    <property type="entry name" value="Abhydrolase_6"/>
    <property type="match status" value="1"/>
</dbReference>
<reference evidence="3" key="1">
    <citation type="submission" date="2023-07" db="EMBL/GenBank/DDBJ databases">
        <title>30 novel species of actinomycetes from the DSMZ collection.</title>
        <authorList>
            <person name="Nouioui I."/>
        </authorList>
    </citation>
    <scope>NUCLEOTIDE SEQUENCE [LARGE SCALE GENOMIC DNA]</scope>
    <source>
        <strain evidence="3">DSM 41640</strain>
    </source>
</reference>
<gene>
    <name evidence="2" type="ORF">RNB18_04310</name>
</gene>
<organism evidence="2 3">
    <name type="scientific">Streptomyces doebereineriae</name>
    <dbReference type="NCBI Taxonomy" id="3075528"/>
    <lineage>
        <taxon>Bacteria</taxon>
        <taxon>Bacillati</taxon>
        <taxon>Actinomycetota</taxon>
        <taxon>Actinomycetes</taxon>
        <taxon>Kitasatosporales</taxon>
        <taxon>Streptomycetaceae</taxon>
        <taxon>Streptomyces</taxon>
    </lineage>
</organism>